<evidence type="ECO:0000313" key="3">
    <source>
        <dbReference type="Proteomes" id="UP001142592"/>
    </source>
</evidence>
<keyword evidence="1" id="KW-0472">Membrane</keyword>
<dbReference type="RefSeq" id="WP_266268716.1">
    <property type="nucleotide sequence ID" value="NZ_JAPJUH010000002.1"/>
</dbReference>
<keyword evidence="3" id="KW-1185">Reference proteome</keyword>
<keyword evidence="1" id="KW-1133">Transmembrane helix</keyword>
<dbReference type="EMBL" id="JAPJUH010000002">
    <property type="protein sequence ID" value="MCX3264566.1"/>
    <property type="molecule type" value="Genomic_DNA"/>
</dbReference>
<dbReference type="Pfam" id="PF13644">
    <property type="entry name" value="DKNYY"/>
    <property type="match status" value="2"/>
</dbReference>
<organism evidence="2 3">
    <name type="scientific">Pedobacter agri</name>
    <dbReference type="NCBI Taxonomy" id="454586"/>
    <lineage>
        <taxon>Bacteria</taxon>
        <taxon>Pseudomonadati</taxon>
        <taxon>Bacteroidota</taxon>
        <taxon>Sphingobacteriia</taxon>
        <taxon>Sphingobacteriales</taxon>
        <taxon>Sphingobacteriaceae</taxon>
        <taxon>Pedobacter</taxon>
    </lineage>
</organism>
<gene>
    <name evidence="2" type="ORF">OQZ29_07410</name>
</gene>
<dbReference type="Proteomes" id="UP001142592">
    <property type="component" value="Unassembled WGS sequence"/>
</dbReference>
<evidence type="ECO:0000256" key="1">
    <source>
        <dbReference type="SAM" id="Phobius"/>
    </source>
</evidence>
<proteinExistence type="predicted"/>
<comment type="caution">
    <text evidence="2">The sequence shown here is derived from an EMBL/GenBank/DDBJ whole genome shotgun (WGS) entry which is preliminary data.</text>
</comment>
<dbReference type="AlphaFoldDB" id="A0A9X3I8B0"/>
<protein>
    <submittedName>
        <fullName evidence="2">DKNYY domain-containing protein</fullName>
    </submittedName>
</protein>
<sequence length="287" mass="32966">MNLVDQINASNKRNNKKFILIGVLIFVALIAAAILPFFINPKAFYDEKDGKIYFGSKELTYIKANEFKPLDYSVAVDCTKVYYNGNPVDFVDRKTFRNLDKGFYLDKNGLYYEKTAFYAKNRLEPLEGDYDKATFHSLGYQTSLFADKTNLYAIEVFADPPLKKIEIPGLDIASVESLHNNWLKDKNKVYFDDWGNIKVCSEIDAASFVVLNYTVAKDKNKVYYITRGLKSDQKEATEKADYAVLDGADAATFEMINSKEYRDKNRTWTIAREGEKVEYNMPEGRTK</sequence>
<evidence type="ECO:0000313" key="2">
    <source>
        <dbReference type="EMBL" id="MCX3264566.1"/>
    </source>
</evidence>
<accession>A0A9X3I8B0</accession>
<keyword evidence="1" id="KW-0812">Transmembrane</keyword>
<feature type="transmembrane region" description="Helical" evidence="1">
    <location>
        <begin position="18"/>
        <end position="39"/>
    </location>
</feature>
<name>A0A9X3I8B0_9SPHI</name>
<dbReference type="InterPro" id="IPR027375">
    <property type="entry name" value="DKNYY"/>
</dbReference>
<reference evidence="2" key="1">
    <citation type="submission" date="2022-11" db="EMBL/GenBank/DDBJ databases">
        <authorList>
            <person name="Graham C."/>
            <person name="Newman J.D."/>
        </authorList>
    </citation>
    <scope>NUCLEOTIDE SEQUENCE</scope>
    <source>
        <strain evidence="2">DSM 19486</strain>
    </source>
</reference>